<dbReference type="AlphaFoldDB" id="A0A1H1FGY5"/>
<evidence type="ECO:0000259" key="2">
    <source>
        <dbReference type="Pfam" id="PF00156"/>
    </source>
</evidence>
<dbReference type="PANTHER" id="PTHR47505">
    <property type="entry name" value="DNA UTILIZATION PROTEIN YHGH"/>
    <property type="match status" value="1"/>
</dbReference>
<evidence type="ECO:0000256" key="1">
    <source>
        <dbReference type="ARBA" id="ARBA00008007"/>
    </source>
</evidence>
<dbReference type="InterPro" id="IPR051910">
    <property type="entry name" value="ComF/GntX_DNA_util-trans"/>
</dbReference>
<feature type="domain" description="Phosphoribosyltransferase" evidence="2">
    <location>
        <begin position="205"/>
        <end position="262"/>
    </location>
</feature>
<keyword evidence="4" id="KW-1185">Reference proteome</keyword>
<dbReference type="OrthoDB" id="5244859at2"/>
<name>A0A1H1FGY5_9MICC</name>
<dbReference type="InterPro" id="IPR029057">
    <property type="entry name" value="PRTase-like"/>
</dbReference>
<evidence type="ECO:0000313" key="3">
    <source>
        <dbReference type="EMBL" id="SDR00120.1"/>
    </source>
</evidence>
<protein>
    <submittedName>
        <fullName evidence="3">ComF family protein</fullName>
    </submittedName>
</protein>
<dbReference type="InterPro" id="IPR000836">
    <property type="entry name" value="PRTase_dom"/>
</dbReference>
<accession>A0A1H1FGY5</accession>
<evidence type="ECO:0000313" key="4">
    <source>
        <dbReference type="Proteomes" id="UP000181917"/>
    </source>
</evidence>
<organism evidence="3 4">
    <name type="scientific">Crystallibacter crystallopoietes</name>
    <dbReference type="NCBI Taxonomy" id="37928"/>
    <lineage>
        <taxon>Bacteria</taxon>
        <taxon>Bacillati</taxon>
        <taxon>Actinomycetota</taxon>
        <taxon>Actinomycetes</taxon>
        <taxon>Micrococcales</taxon>
        <taxon>Micrococcaceae</taxon>
        <taxon>Crystallibacter</taxon>
    </lineage>
</organism>
<dbReference type="KEGG" id="acry:AC20117_00280"/>
<dbReference type="RefSeq" id="WP_074701568.1">
    <property type="nucleotide sequence ID" value="NZ_CP018863.1"/>
</dbReference>
<dbReference type="Pfam" id="PF00156">
    <property type="entry name" value="Pribosyltran"/>
    <property type="match status" value="1"/>
</dbReference>
<dbReference type="Proteomes" id="UP000181917">
    <property type="component" value="Unassembled WGS sequence"/>
</dbReference>
<dbReference type="SUPFAM" id="SSF53271">
    <property type="entry name" value="PRTase-like"/>
    <property type="match status" value="1"/>
</dbReference>
<dbReference type="PANTHER" id="PTHR47505:SF1">
    <property type="entry name" value="DNA UTILIZATION PROTEIN YHGH"/>
    <property type="match status" value="1"/>
</dbReference>
<reference evidence="3 4" key="1">
    <citation type="submission" date="2016-10" db="EMBL/GenBank/DDBJ databases">
        <authorList>
            <person name="de Groot N.N."/>
        </authorList>
    </citation>
    <scope>NUCLEOTIDE SEQUENCE [LARGE SCALE GENOMIC DNA]</scope>
    <source>
        <strain evidence="3 4">DSM 20117</strain>
    </source>
</reference>
<dbReference type="CDD" id="cd06223">
    <property type="entry name" value="PRTases_typeI"/>
    <property type="match status" value="1"/>
</dbReference>
<dbReference type="EMBL" id="FNKH01000002">
    <property type="protein sequence ID" value="SDR00120.1"/>
    <property type="molecule type" value="Genomic_DNA"/>
</dbReference>
<dbReference type="STRING" id="37928.SAMN04489742_3442"/>
<proteinExistence type="inferred from homology"/>
<dbReference type="Gene3D" id="3.40.50.2020">
    <property type="match status" value="1"/>
</dbReference>
<sequence length="270" mass="29073">MWFPAALFDALYFHSAVQRVLRWAAEFGHLVLPTDCVSCGAEDHTLCPPCRSRLRRATVRPYRAEDGAESLPFVGTDLIEVLPVMAAGRYRHELSQAILAYKNQGRTDLLHALAPALAAAVHAAAHIDGGRPGVFLVPVPSRASSRRRRGYEPLDLLLRRLERQKLLPAEVSVLRAACVRPGMAGMVKGILPAASQKSLGKSGRRSNVASSMRIKQRYTASLQNRHCILVDDVLTTGATLAELTRVLREAGAVVDAGVVVAATSAPSGTA</sequence>
<gene>
    <name evidence="3" type="ORF">SAMN04489742_3442</name>
</gene>
<comment type="similarity">
    <text evidence="1">Belongs to the ComF/GntX family.</text>
</comment>